<feature type="region of interest" description="Disordered" evidence="1">
    <location>
        <begin position="123"/>
        <end position="230"/>
    </location>
</feature>
<reference evidence="2 3" key="1">
    <citation type="submission" date="2024-02" db="EMBL/GenBank/DDBJ databases">
        <title>De novo assembly and annotation of 12 fungi associated with fruit tree decline syndrome in Ontario, Canada.</title>
        <authorList>
            <person name="Sulman M."/>
            <person name="Ellouze W."/>
            <person name="Ilyukhin E."/>
        </authorList>
    </citation>
    <scope>NUCLEOTIDE SEQUENCE [LARGE SCALE GENOMIC DNA]</scope>
    <source>
        <strain evidence="2 3">M1-105</strain>
    </source>
</reference>
<keyword evidence="3" id="KW-1185">Reference proteome</keyword>
<dbReference type="EMBL" id="JAJVDC020000101">
    <property type="protein sequence ID" value="KAL1624797.1"/>
    <property type="molecule type" value="Genomic_DNA"/>
</dbReference>
<feature type="region of interest" description="Disordered" evidence="1">
    <location>
        <begin position="1"/>
        <end position="108"/>
    </location>
</feature>
<dbReference type="Proteomes" id="UP001521116">
    <property type="component" value="Unassembled WGS sequence"/>
</dbReference>
<comment type="caution">
    <text evidence="2">The sequence shown here is derived from an EMBL/GenBank/DDBJ whole genome shotgun (WGS) entry which is preliminary data.</text>
</comment>
<feature type="compositionally biased region" description="Polar residues" evidence="1">
    <location>
        <begin position="156"/>
        <end position="170"/>
    </location>
</feature>
<feature type="compositionally biased region" description="Acidic residues" evidence="1">
    <location>
        <begin position="1"/>
        <end position="10"/>
    </location>
</feature>
<evidence type="ECO:0000256" key="1">
    <source>
        <dbReference type="SAM" id="MobiDB-lite"/>
    </source>
</evidence>
<gene>
    <name evidence="2" type="ORF">SLS56_007597</name>
</gene>
<sequence>MDCESGDEAEEVARKSGGELMGAEGGESGDQIGADGSTTVETVIPPRKEEASWSDLKSQFDRNWHTPVKTARGAAASSPTTPANAGKRSVSENWQAYPHTPSGGTECEYELNEDFYGALLSPLTSDIDSLDHKDRDNGGREEDAEPPISSPKHDQQPQPSGGDTTATQLHQPHKHGLNPLDSTLQTILRKSRHDKRKQRRYTLDPSPNRAAAKTSTKHFRKTDATAADSAVSPTIQAIRAGELPLSDSFQIDLRDGGQTDPFTEAETAEAGPGCPVGEMDEMDKMLASVWDAYVCGNEHARGRLVACLREVLDEQAKLRLDGSG</sequence>
<protein>
    <submittedName>
        <fullName evidence="2">Uncharacterized protein</fullName>
    </submittedName>
</protein>
<feature type="compositionally biased region" description="Gly residues" evidence="1">
    <location>
        <begin position="19"/>
        <end position="28"/>
    </location>
</feature>
<organism evidence="2 3">
    <name type="scientific">Neofusicoccum ribis</name>
    <dbReference type="NCBI Taxonomy" id="45134"/>
    <lineage>
        <taxon>Eukaryota</taxon>
        <taxon>Fungi</taxon>
        <taxon>Dikarya</taxon>
        <taxon>Ascomycota</taxon>
        <taxon>Pezizomycotina</taxon>
        <taxon>Dothideomycetes</taxon>
        <taxon>Dothideomycetes incertae sedis</taxon>
        <taxon>Botryosphaeriales</taxon>
        <taxon>Botryosphaeriaceae</taxon>
        <taxon>Neofusicoccum</taxon>
    </lineage>
</organism>
<accession>A0ABR3SNA2</accession>
<feature type="compositionally biased region" description="Low complexity" evidence="1">
    <location>
        <begin position="71"/>
        <end position="86"/>
    </location>
</feature>
<evidence type="ECO:0000313" key="2">
    <source>
        <dbReference type="EMBL" id="KAL1624797.1"/>
    </source>
</evidence>
<name>A0ABR3SNA2_9PEZI</name>
<feature type="compositionally biased region" description="Basic residues" evidence="1">
    <location>
        <begin position="189"/>
        <end position="200"/>
    </location>
</feature>
<feature type="compositionally biased region" description="Basic and acidic residues" evidence="1">
    <location>
        <begin position="129"/>
        <end position="141"/>
    </location>
</feature>
<proteinExistence type="predicted"/>
<evidence type="ECO:0000313" key="3">
    <source>
        <dbReference type="Proteomes" id="UP001521116"/>
    </source>
</evidence>